<protein>
    <submittedName>
        <fullName evidence="1">Uncharacterized protein</fullName>
    </submittedName>
</protein>
<accession>A0A843WDK9</accession>
<feature type="non-terminal residue" evidence="1">
    <location>
        <position position="1"/>
    </location>
</feature>
<dbReference type="Proteomes" id="UP000652761">
    <property type="component" value="Unassembled WGS sequence"/>
</dbReference>
<sequence>GGLGDRGRLGDLCGEQGREKKKRRPGKTLAFSVGGVGFWVSAAAGANSLELGWVCCEVDSNWIAPQWPTSRRRLTVPSGFLLLRTCDPEDGDYAEGYTTEDLQEEEHEHECVSLVHDSQQHHQPTIHEHLQDYKDDVYKHEQWEVEKVEKYAAANERAKKVLEQCGAARLEVGADGMLKDNVVCT</sequence>
<name>A0A843WDK9_COLES</name>
<comment type="caution">
    <text evidence="1">The sequence shown here is derived from an EMBL/GenBank/DDBJ whole genome shotgun (WGS) entry which is preliminary data.</text>
</comment>
<evidence type="ECO:0000313" key="2">
    <source>
        <dbReference type="Proteomes" id="UP000652761"/>
    </source>
</evidence>
<gene>
    <name evidence="1" type="ORF">Taro_038328</name>
</gene>
<dbReference type="EMBL" id="NMUH01003426">
    <property type="protein sequence ID" value="MQM05517.1"/>
    <property type="molecule type" value="Genomic_DNA"/>
</dbReference>
<dbReference type="AlphaFoldDB" id="A0A843WDK9"/>
<reference evidence="1" key="1">
    <citation type="submission" date="2017-07" db="EMBL/GenBank/DDBJ databases">
        <title>Taro Niue Genome Assembly and Annotation.</title>
        <authorList>
            <person name="Atibalentja N."/>
            <person name="Keating K."/>
            <person name="Fields C.J."/>
        </authorList>
    </citation>
    <scope>NUCLEOTIDE SEQUENCE</scope>
    <source>
        <strain evidence="1">Niue_2</strain>
        <tissue evidence="1">Leaf</tissue>
    </source>
</reference>
<keyword evidence="2" id="KW-1185">Reference proteome</keyword>
<proteinExistence type="predicted"/>
<organism evidence="1 2">
    <name type="scientific">Colocasia esculenta</name>
    <name type="common">Wild taro</name>
    <name type="synonym">Arum esculentum</name>
    <dbReference type="NCBI Taxonomy" id="4460"/>
    <lineage>
        <taxon>Eukaryota</taxon>
        <taxon>Viridiplantae</taxon>
        <taxon>Streptophyta</taxon>
        <taxon>Embryophyta</taxon>
        <taxon>Tracheophyta</taxon>
        <taxon>Spermatophyta</taxon>
        <taxon>Magnoliopsida</taxon>
        <taxon>Liliopsida</taxon>
        <taxon>Araceae</taxon>
        <taxon>Aroideae</taxon>
        <taxon>Colocasieae</taxon>
        <taxon>Colocasia</taxon>
    </lineage>
</organism>
<evidence type="ECO:0000313" key="1">
    <source>
        <dbReference type="EMBL" id="MQM05517.1"/>
    </source>
</evidence>